<accession>A0A314Y1C0</accession>
<keyword evidence="2" id="KW-1185">Reference proteome</keyword>
<dbReference type="STRING" id="2094558.A0A314Y1C0"/>
<protein>
    <submittedName>
        <fullName evidence="1">F-box protein SKIP19</fullName>
    </submittedName>
</protein>
<gene>
    <name evidence="1" type="ORF">Pyn_18217</name>
</gene>
<dbReference type="Proteomes" id="UP000250321">
    <property type="component" value="Unassembled WGS sequence"/>
</dbReference>
<dbReference type="PANTHER" id="PTHR38926">
    <property type="entry name" value="F-BOX DOMAIN CONTAINING PROTEIN, EXPRESSED"/>
    <property type="match status" value="1"/>
</dbReference>
<evidence type="ECO:0000313" key="2">
    <source>
        <dbReference type="Proteomes" id="UP000250321"/>
    </source>
</evidence>
<name>A0A314Y1C0_PRUYE</name>
<proteinExistence type="predicted"/>
<dbReference type="AlphaFoldDB" id="A0A314Y1C0"/>
<dbReference type="Gene3D" id="3.80.10.10">
    <property type="entry name" value="Ribonuclease Inhibitor"/>
    <property type="match status" value="1"/>
</dbReference>
<dbReference type="PANTHER" id="PTHR38926:SF2">
    <property type="entry name" value="F-BOX_LRR-REPEAT PROTEIN 21-RELATED"/>
    <property type="match status" value="1"/>
</dbReference>
<evidence type="ECO:0000313" key="1">
    <source>
        <dbReference type="EMBL" id="PQP97613.1"/>
    </source>
</evidence>
<organism evidence="1 2">
    <name type="scientific">Prunus yedoensis var. nudiflora</name>
    <dbReference type="NCBI Taxonomy" id="2094558"/>
    <lineage>
        <taxon>Eukaryota</taxon>
        <taxon>Viridiplantae</taxon>
        <taxon>Streptophyta</taxon>
        <taxon>Embryophyta</taxon>
        <taxon>Tracheophyta</taxon>
        <taxon>Spermatophyta</taxon>
        <taxon>Magnoliopsida</taxon>
        <taxon>eudicotyledons</taxon>
        <taxon>Gunneridae</taxon>
        <taxon>Pentapetalae</taxon>
        <taxon>rosids</taxon>
        <taxon>fabids</taxon>
        <taxon>Rosales</taxon>
        <taxon>Rosaceae</taxon>
        <taxon>Amygdaloideae</taxon>
        <taxon>Amygdaleae</taxon>
        <taxon>Prunus</taxon>
    </lineage>
</organism>
<dbReference type="EMBL" id="PJQY01001970">
    <property type="protein sequence ID" value="PQP97613.1"/>
    <property type="molecule type" value="Genomic_DNA"/>
</dbReference>
<dbReference type="SUPFAM" id="SSF52047">
    <property type="entry name" value="RNI-like"/>
    <property type="match status" value="1"/>
</dbReference>
<reference evidence="1 2" key="1">
    <citation type="submission" date="2018-02" db="EMBL/GenBank/DDBJ databases">
        <title>Draft genome of wild Prunus yedoensis var. nudiflora.</title>
        <authorList>
            <person name="Baek S."/>
            <person name="Kim J.-H."/>
            <person name="Choi K."/>
            <person name="Kim G.-B."/>
            <person name="Cho A."/>
            <person name="Jang H."/>
            <person name="Shin C.-H."/>
            <person name="Yu H.-J."/>
            <person name="Mun J.-H."/>
        </authorList>
    </citation>
    <scope>NUCLEOTIDE SEQUENCE [LARGE SCALE GENOMIC DNA]</scope>
    <source>
        <strain evidence="2">cv. Jeju island</strain>
        <tissue evidence="1">Leaf</tissue>
    </source>
</reference>
<dbReference type="InterPro" id="IPR032675">
    <property type="entry name" value="LRR_dom_sf"/>
</dbReference>
<sequence length="210" mass="24086">MYRHVVDRSSGNVVDIIVEDFCTDELLKYITDSSRGTKRLRLVNCLDITDEGLSEVASKLPLLEELEISNSFLSHEPLQVVEASCPLLKSFKFNHRWYIWDRRKSNNHALAIAGTMHDLHHLQLRGNKPTNDGLRAILDRCPHLETLVLRQCSHLKLGGELGRRCAERIKKLQLPDDPIDNLNFFYPSACSDMDDVCYELLSGNVFYVFL</sequence>
<comment type="caution">
    <text evidence="1">The sequence shown here is derived from an EMBL/GenBank/DDBJ whole genome shotgun (WGS) entry which is preliminary data.</text>
</comment>
<dbReference type="OrthoDB" id="2095648at2759"/>